<feature type="region of interest" description="Disordered" evidence="1">
    <location>
        <begin position="1"/>
        <end position="37"/>
    </location>
</feature>
<sequence length="183" mass="20802">MHATRVGRVAHRAANVGAERDRPDACRDRGRRAAARTTRRERRIARVFRVPVDLIAREPAQREGRRIGAAEQYRARAHEVFDGRAVDLRDQILLQTRAVGRGEARLVDVDLRGDGHARERPRVFAARNRRVDLVGLLEDPFGPVVDHRVDQRIDGFEPLERGLRRLACRHFARANPPGEFSCG</sequence>
<organism evidence="2 3">
    <name type="scientific">Necator americanus</name>
    <name type="common">Human hookworm</name>
    <dbReference type="NCBI Taxonomy" id="51031"/>
    <lineage>
        <taxon>Eukaryota</taxon>
        <taxon>Metazoa</taxon>
        <taxon>Ecdysozoa</taxon>
        <taxon>Nematoda</taxon>
        <taxon>Chromadorea</taxon>
        <taxon>Rhabditida</taxon>
        <taxon>Rhabditina</taxon>
        <taxon>Rhabditomorpha</taxon>
        <taxon>Strongyloidea</taxon>
        <taxon>Ancylostomatidae</taxon>
        <taxon>Bunostominae</taxon>
        <taxon>Necator</taxon>
    </lineage>
</organism>
<dbReference type="EMBL" id="KI658493">
    <property type="protein sequence ID" value="ETN82389.1"/>
    <property type="molecule type" value="Genomic_DNA"/>
</dbReference>
<accession>W2TL83</accession>
<dbReference type="KEGG" id="nai:NECAME_17732"/>
<proteinExistence type="predicted"/>
<dbReference type="OMA" id="DRHAMQH"/>
<name>W2TL83_NECAM</name>
<reference evidence="3" key="1">
    <citation type="journal article" date="2014" name="Nat. Genet.">
        <title>Genome of the human hookworm Necator americanus.</title>
        <authorList>
            <person name="Tang Y.T."/>
            <person name="Gao X."/>
            <person name="Rosa B.A."/>
            <person name="Abubucker S."/>
            <person name="Hallsworth-Pepin K."/>
            <person name="Martin J."/>
            <person name="Tyagi R."/>
            <person name="Heizer E."/>
            <person name="Zhang X."/>
            <person name="Bhonagiri-Palsikar V."/>
            <person name="Minx P."/>
            <person name="Warren W.C."/>
            <person name="Wang Q."/>
            <person name="Zhan B."/>
            <person name="Hotez P.J."/>
            <person name="Sternberg P.W."/>
            <person name="Dougall A."/>
            <person name="Gaze S.T."/>
            <person name="Mulvenna J."/>
            <person name="Sotillo J."/>
            <person name="Ranganathan S."/>
            <person name="Rabelo E.M."/>
            <person name="Wilson R.K."/>
            <person name="Felgner P.L."/>
            <person name="Bethony J."/>
            <person name="Hawdon J.M."/>
            <person name="Gasser R.B."/>
            <person name="Loukas A."/>
            <person name="Mitreva M."/>
        </authorList>
    </citation>
    <scope>NUCLEOTIDE SEQUENCE [LARGE SCALE GENOMIC DNA]</scope>
</reference>
<feature type="compositionally biased region" description="Basic and acidic residues" evidence="1">
    <location>
        <begin position="18"/>
        <end position="28"/>
    </location>
</feature>
<keyword evidence="3" id="KW-1185">Reference proteome</keyword>
<gene>
    <name evidence="2" type="ORF">NECAME_17732</name>
</gene>
<evidence type="ECO:0000256" key="1">
    <source>
        <dbReference type="SAM" id="MobiDB-lite"/>
    </source>
</evidence>
<evidence type="ECO:0000313" key="3">
    <source>
        <dbReference type="Proteomes" id="UP000053676"/>
    </source>
</evidence>
<evidence type="ECO:0000313" key="2">
    <source>
        <dbReference type="EMBL" id="ETN82389.1"/>
    </source>
</evidence>
<dbReference type="AlphaFoldDB" id="W2TL83"/>
<dbReference type="Proteomes" id="UP000053676">
    <property type="component" value="Unassembled WGS sequence"/>
</dbReference>
<protein>
    <submittedName>
        <fullName evidence="2">Uncharacterized protein</fullName>
    </submittedName>
</protein>